<protein>
    <submittedName>
        <fullName evidence="2">Uncharacterized protein</fullName>
    </submittedName>
</protein>
<evidence type="ECO:0000313" key="3">
    <source>
        <dbReference type="Proteomes" id="UP000274327"/>
    </source>
</evidence>
<reference evidence="2 3" key="1">
    <citation type="submission" date="2018-07" db="EMBL/GenBank/DDBJ databases">
        <title>Brachybacteriurn paraconglorneratum KCTC 9916.</title>
        <authorList>
            <person name="Li Y."/>
        </authorList>
    </citation>
    <scope>NUCLEOTIDE SEQUENCE [LARGE SCALE GENOMIC DNA]</scope>
    <source>
        <strain evidence="2 3">KCTC 9916</strain>
    </source>
</reference>
<evidence type="ECO:0000256" key="1">
    <source>
        <dbReference type="SAM" id="MobiDB-lite"/>
    </source>
</evidence>
<sequence length="119" mass="12281">MSVLTVLTVSTTPARMAAAAVTLESFPPERSATGLPSHHAAVLKESTMPSPPSASDGTPSSMMERIHSSRSHCELVVPSAPAWTEVLAGICPPLPRCAVPCEGHPSVAMSFQVDCDSAG</sequence>
<proteinExistence type="predicted"/>
<gene>
    <name evidence="2" type="ORF">DS079_09605</name>
</gene>
<dbReference type="Proteomes" id="UP000274327">
    <property type="component" value="Unassembled WGS sequence"/>
</dbReference>
<accession>A0A426SJR9</accession>
<feature type="region of interest" description="Disordered" evidence="1">
    <location>
        <begin position="44"/>
        <end position="66"/>
    </location>
</feature>
<comment type="caution">
    <text evidence="2">The sequence shown here is derived from an EMBL/GenBank/DDBJ whole genome shotgun (WGS) entry which is preliminary data.</text>
</comment>
<dbReference type="EMBL" id="QOCI01000007">
    <property type="protein sequence ID" value="RRR18451.1"/>
    <property type="molecule type" value="Genomic_DNA"/>
</dbReference>
<name>A0A426SJR9_9MICO</name>
<evidence type="ECO:0000313" key="2">
    <source>
        <dbReference type="EMBL" id="RRR18451.1"/>
    </source>
</evidence>
<organism evidence="2 3">
    <name type="scientific">Brachybacterium paraconglomeratum</name>
    <dbReference type="NCBI Taxonomy" id="173362"/>
    <lineage>
        <taxon>Bacteria</taxon>
        <taxon>Bacillati</taxon>
        <taxon>Actinomycetota</taxon>
        <taxon>Actinomycetes</taxon>
        <taxon>Micrococcales</taxon>
        <taxon>Dermabacteraceae</taxon>
        <taxon>Brachybacterium</taxon>
    </lineage>
</organism>
<keyword evidence="3" id="KW-1185">Reference proteome</keyword>
<dbReference type="AlphaFoldDB" id="A0A426SJR9"/>